<name>A0ABQ6N6H7_9STRA</name>
<evidence type="ECO:0000256" key="2">
    <source>
        <dbReference type="SAM" id="MobiDB-lite"/>
    </source>
</evidence>
<comment type="caution">
    <text evidence="3">The sequence shown here is derived from an EMBL/GenBank/DDBJ whole genome shotgun (WGS) entry which is preliminary data.</text>
</comment>
<comment type="similarity">
    <text evidence="1">Belongs to the TCP11 family.</text>
</comment>
<dbReference type="Proteomes" id="UP001165060">
    <property type="component" value="Unassembled WGS sequence"/>
</dbReference>
<proteinExistence type="inferred from homology"/>
<dbReference type="PANTHER" id="PTHR12832:SF11">
    <property type="entry name" value="LD23868P"/>
    <property type="match status" value="1"/>
</dbReference>
<dbReference type="CDD" id="cd04508">
    <property type="entry name" value="Tudor_SF"/>
    <property type="match status" value="1"/>
</dbReference>
<dbReference type="PANTHER" id="PTHR12832">
    <property type="entry name" value="TESTIS-SPECIFIC PROTEIN PBS13 T-COMPLEX 11"/>
    <property type="match status" value="1"/>
</dbReference>
<accession>A0ABQ6N6H7</accession>
<reference evidence="3 4" key="1">
    <citation type="journal article" date="2023" name="Commun. Biol.">
        <title>Genome analysis of Parmales, the sister group of diatoms, reveals the evolutionary specialization of diatoms from phago-mixotrophs to photoautotrophs.</title>
        <authorList>
            <person name="Ban H."/>
            <person name="Sato S."/>
            <person name="Yoshikawa S."/>
            <person name="Yamada K."/>
            <person name="Nakamura Y."/>
            <person name="Ichinomiya M."/>
            <person name="Sato N."/>
            <person name="Blanc-Mathieu R."/>
            <person name="Endo H."/>
            <person name="Kuwata A."/>
            <person name="Ogata H."/>
        </authorList>
    </citation>
    <scope>NUCLEOTIDE SEQUENCE [LARGE SCALE GENOMIC DNA]</scope>
</reference>
<protein>
    <submittedName>
        <fullName evidence="3">Uncharacterized protein</fullName>
    </submittedName>
</protein>
<dbReference type="Pfam" id="PF05794">
    <property type="entry name" value="Tcp11"/>
    <property type="match status" value="1"/>
</dbReference>
<dbReference type="EMBL" id="BRYB01002184">
    <property type="protein sequence ID" value="GMI40856.1"/>
    <property type="molecule type" value="Genomic_DNA"/>
</dbReference>
<dbReference type="InterPro" id="IPR008862">
    <property type="entry name" value="Tcp11"/>
</dbReference>
<sequence length="907" mass="101330">MDSTPMPPRPPSPKLNRAQSGTVTLPLDLFSDLTSFTNEKEDQAADTIASAWQRVILMKRRRRKHLSSEPSLLSHVRALLDAIGQVSSLSFADASALLASSSVVNSAKSFLSSFPKDELLLKLPRDARSPRAFLSLVMIVHHTSNVLNEEEDEAPELETARELGLLKSSARLTLSALDTLAAALSSPDLPLSQYAFAFNFFTFCRRFLASSLAAWRRVDSERLAASIVAPYSQTFSMLIVSKHECDKDVEEGALKQLAKMRQAMDGLLGTVRADEVIREVEASVKVQMDDYYAQEAEVKEKEAEGRRLALEKKKEREEGERKKEEEEKKREEFTDRLMKNMSVTNERLCHEIILDPGYKIPGSSQEQEALGGEGRAGGEGVHPQLAHAKTIEEKMKKVFWQGLVTSLTPPEQATDEDFVEGAEVQCRYGSAGSYYLATIVKEHEAKGSNLGKTFDVQFLDDTVVQTGVSVAMFRKSGDPVSYDKLLALMDEVRQKLIGVAPKRGGYIEQIEANIDLELLKQILEKTRGFDAAAFQKLTVFICQQIVEFQAPVRGPKTKDFIKAFLRKVGTFKGNLVVLLPELLEWVFERTDETAKDIANSHIEMLRPQLRTNGVEYERAAFKRRLESNQLTLANTTRLMAETVKHITEQQIDASISKETVLDKWLAGREQQAFVSFLASAFICLIRRNVRLDTPGYESIDGGLPETLLWDASKLAKVRDVMDTVTLISTLTVLLRQVMARGGVMGDNATWLTVQRELLVLVQSRGVKMPDLEAYVVSKAREMWRGSMPEDEVESTKRIINNAANEENAVFKLYMKRTDKMVFEALRVGIRKECWGKEGENLRELIAKAGFASFGEELTKCLVPLIVVFKHTMLVHNEWYAEISVDACKAGQAAADAAAAEKDAAQEA</sequence>
<evidence type="ECO:0000313" key="3">
    <source>
        <dbReference type="EMBL" id="GMI40856.1"/>
    </source>
</evidence>
<organism evidence="3 4">
    <name type="scientific">Tetraparma gracilis</name>
    <dbReference type="NCBI Taxonomy" id="2962635"/>
    <lineage>
        <taxon>Eukaryota</taxon>
        <taxon>Sar</taxon>
        <taxon>Stramenopiles</taxon>
        <taxon>Ochrophyta</taxon>
        <taxon>Bolidophyceae</taxon>
        <taxon>Parmales</taxon>
        <taxon>Triparmaceae</taxon>
        <taxon>Tetraparma</taxon>
    </lineage>
</organism>
<evidence type="ECO:0000313" key="4">
    <source>
        <dbReference type="Proteomes" id="UP001165060"/>
    </source>
</evidence>
<gene>
    <name evidence="3" type="ORF">TeGR_g5407</name>
</gene>
<keyword evidence="4" id="KW-1185">Reference proteome</keyword>
<evidence type="ECO:0000256" key="1">
    <source>
        <dbReference type="ARBA" id="ARBA00010954"/>
    </source>
</evidence>
<feature type="region of interest" description="Disordered" evidence="2">
    <location>
        <begin position="310"/>
        <end position="331"/>
    </location>
</feature>